<feature type="compositionally biased region" description="Basic and acidic residues" evidence="1">
    <location>
        <begin position="37"/>
        <end position="58"/>
    </location>
</feature>
<evidence type="ECO:0000256" key="1">
    <source>
        <dbReference type="SAM" id="MobiDB-lite"/>
    </source>
</evidence>
<evidence type="ECO:0000313" key="2">
    <source>
        <dbReference type="EMBL" id="MBV6323667.1"/>
    </source>
</evidence>
<reference evidence="2" key="1">
    <citation type="submission" date="2021-07" db="EMBL/GenBank/DDBJ databases">
        <title>Characterization of violacein-producing bacteria and related species.</title>
        <authorList>
            <person name="Wilson H.S."/>
            <person name="De Leon M.E."/>
        </authorList>
    </citation>
    <scope>NUCLEOTIDE SEQUENCE</scope>
    <source>
        <strain evidence="2">HSC-15S17</strain>
    </source>
</reference>
<dbReference type="Proteomes" id="UP001155901">
    <property type="component" value="Unassembled WGS sequence"/>
</dbReference>
<feature type="region of interest" description="Disordered" evidence="1">
    <location>
        <begin position="1"/>
        <end position="100"/>
    </location>
</feature>
<proteinExistence type="predicted"/>
<protein>
    <recommendedName>
        <fullName evidence="4">DUF4148 domain-containing protein</fullName>
    </recommendedName>
</protein>
<feature type="compositionally biased region" description="Basic and acidic residues" evidence="1">
    <location>
        <begin position="11"/>
        <end position="24"/>
    </location>
</feature>
<name>A0AA41L6U4_9BURK</name>
<gene>
    <name evidence="2" type="ORF">KVP70_22270</name>
</gene>
<dbReference type="EMBL" id="JAHTGR010000012">
    <property type="protein sequence ID" value="MBV6323667.1"/>
    <property type="molecule type" value="Genomic_DNA"/>
</dbReference>
<accession>A0AA41L6U4</accession>
<organism evidence="2 3">
    <name type="scientific">Duganella violaceipulchra</name>
    <dbReference type="NCBI Taxonomy" id="2849652"/>
    <lineage>
        <taxon>Bacteria</taxon>
        <taxon>Pseudomonadati</taxon>
        <taxon>Pseudomonadota</taxon>
        <taxon>Betaproteobacteria</taxon>
        <taxon>Burkholderiales</taxon>
        <taxon>Oxalobacteraceae</taxon>
        <taxon>Telluria group</taxon>
        <taxon>Duganella</taxon>
    </lineage>
</organism>
<evidence type="ECO:0000313" key="3">
    <source>
        <dbReference type="Proteomes" id="UP001155901"/>
    </source>
</evidence>
<dbReference type="AlphaFoldDB" id="A0AA41L6U4"/>
<comment type="caution">
    <text evidence="2">The sequence shown here is derived from an EMBL/GenBank/DDBJ whole genome shotgun (WGS) entry which is preliminary data.</text>
</comment>
<feature type="compositionally biased region" description="Basic and acidic residues" evidence="1">
    <location>
        <begin position="75"/>
        <end position="86"/>
    </location>
</feature>
<evidence type="ECO:0008006" key="4">
    <source>
        <dbReference type="Google" id="ProtNLM"/>
    </source>
</evidence>
<sequence length="100" mass="11486">MLSGAAMAHDGSSERDAPRREEPRALPARDAQPTRQAEPRQLDPRSYEARAEEQRRAMQEAGRNAEMNRRAGRLTPDERRDLRRQINEAGQDIYANPPRH</sequence>